<reference evidence="3 4" key="1">
    <citation type="submission" date="2009-02" db="EMBL/GenBank/DDBJ databases">
        <title>Sequencing of the draft genome and assembly of Dethiobacter alkaliphilus AHT 1.</title>
        <authorList>
            <consortium name="US DOE Joint Genome Institute (JGI-PGF)"/>
            <person name="Lucas S."/>
            <person name="Copeland A."/>
            <person name="Lapidus A."/>
            <person name="Glavina del Rio T."/>
            <person name="Dalin E."/>
            <person name="Tice H."/>
            <person name="Bruce D."/>
            <person name="Goodwin L."/>
            <person name="Pitluck S."/>
            <person name="Larimer F."/>
            <person name="Land M.L."/>
            <person name="Hauser L."/>
            <person name="Muyzer G."/>
        </authorList>
    </citation>
    <scope>NUCLEOTIDE SEQUENCE [LARGE SCALE GENOMIC DNA]</scope>
    <source>
        <strain evidence="3 4">AHT 1</strain>
    </source>
</reference>
<dbReference type="RefSeq" id="WP_008515898.1">
    <property type="nucleotide sequence ID" value="NZ_ACJM01000005.1"/>
</dbReference>
<comment type="caution">
    <text evidence="3">The sequence shown here is derived from an EMBL/GenBank/DDBJ whole genome shotgun (WGS) entry which is preliminary data.</text>
</comment>
<keyword evidence="1" id="KW-1133">Transmembrane helix</keyword>
<organism evidence="3 4">
    <name type="scientific">Dethiobacter alkaliphilus AHT 1</name>
    <dbReference type="NCBI Taxonomy" id="555088"/>
    <lineage>
        <taxon>Bacteria</taxon>
        <taxon>Bacillati</taxon>
        <taxon>Bacillota</taxon>
        <taxon>Dethiobacteria</taxon>
        <taxon>Dethiobacterales</taxon>
        <taxon>Dethiobacteraceae</taxon>
        <taxon>Dethiobacter</taxon>
    </lineage>
</organism>
<sequence length="442" mass="49504">MVSSPRLIAIVFSGAAALFFLILAASISTTQAMALFILYNAVTGVLLLADRRLTPTPGMLQIDRTFEHRFSLGADNPVTITAANRSSADLTLTIKDEPPFSFQASAKTITGKLPASSQATFRYTLNPPKRGDYLFGSINLRYPSRLGLFIWQSSLPLENNMIRVYPNIREIRKYQILTQRSHLVEAGLKRSRATGLGTDFESLRDYQIDDTYRRINWGATARRGRLTVNQYTVDRSQNILLVLDAGRLMSGTITTLSKLDHAVNTSLLLGYVGVTHDDNVGMISFADEVKTYLPPRKGQPQLQKILAGLYNLQPQIVESDYQAVCRYIGFRNRKRSLICFFTDLIDDESSRRLITHLSSLTGKHLVLCITMLDQQIVKQAEKTPEDSLELYQKAVAQTVLRNRREAISILKSNGVVVVDVPPDELSVATINKYLELKSQSRL</sequence>
<evidence type="ECO:0000313" key="3">
    <source>
        <dbReference type="EMBL" id="EEG77968.1"/>
    </source>
</evidence>
<feature type="transmembrane region" description="Helical" evidence="1">
    <location>
        <begin position="7"/>
        <end position="27"/>
    </location>
</feature>
<dbReference type="OrthoDB" id="9778037at2"/>
<keyword evidence="1" id="KW-0812">Transmembrane</keyword>
<keyword evidence="1" id="KW-0472">Membrane</keyword>
<dbReference type="Pfam" id="PF01882">
    <property type="entry name" value="DUF58"/>
    <property type="match status" value="1"/>
</dbReference>
<evidence type="ECO:0000259" key="2">
    <source>
        <dbReference type="Pfam" id="PF01882"/>
    </source>
</evidence>
<dbReference type="EMBL" id="ACJM01000005">
    <property type="protein sequence ID" value="EEG77968.1"/>
    <property type="molecule type" value="Genomic_DNA"/>
</dbReference>
<protein>
    <recommendedName>
        <fullName evidence="2">DUF58 domain-containing protein</fullName>
    </recommendedName>
</protein>
<keyword evidence="4" id="KW-1185">Reference proteome</keyword>
<dbReference type="AlphaFoldDB" id="C0GFK8"/>
<dbReference type="STRING" id="555088.DealDRAFT_1267"/>
<evidence type="ECO:0000256" key="1">
    <source>
        <dbReference type="SAM" id="Phobius"/>
    </source>
</evidence>
<dbReference type="PANTHER" id="PTHR33608:SF3">
    <property type="entry name" value="SLR2013 PROTEIN"/>
    <property type="match status" value="1"/>
</dbReference>
<evidence type="ECO:0000313" key="4">
    <source>
        <dbReference type="Proteomes" id="UP000006443"/>
    </source>
</evidence>
<accession>C0GFK8</accession>
<gene>
    <name evidence="3" type="ORF">DealDRAFT_1267</name>
</gene>
<dbReference type="Proteomes" id="UP000006443">
    <property type="component" value="Unassembled WGS sequence"/>
</dbReference>
<dbReference type="PANTHER" id="PTHR33608">
    <property type="entry name" value="BLL2464 PROTEIN"/>
    <property type="match status" value="1"/>
</dbReference>
<dbReference type="InterPro" id="IPR002881">
    <property type="entry name" value="DUF58"/>
</dbReference>
<feature type="domain" description="DUF58" evidence="2">
    <location>
        <begin position="203"/>
        <end position="375"/>
    </location>
</feature>
<dbReference type="eggNOG" id="COG1721">
    <property type="taxonomic scope" value="Bacteria"/>
</dbReference>
<name>C0GFK8_DETAL</name>
<proteinExistence type="predicted"/>